<organism evidence="2 3">
    <name type="scientific">Ciceribacter naphthalenivorans</name>
    <dbReference type="NCBI Taxonomy" id="1118451"/>
    <lineage>
        <taxon>Bacteria</taxon>
        <taxon>Pseudomonadati</taxon>
        <taxon>Pseudomonadota</taxon>
        <taxon>Alphaproteobacteria</taxon>
        <taxon>Hyphomicrobiales</taxon>
        <taxon>Rhizobiaceae</taxon>
        <taxon>Ciceribacter</taxon>
    </lineage>
</organism>
<dbReference type="AlphaFoldDB" id="A0A512HEW4"/>
<dbReference type="EMBL" id="BJZP01000003">
    <property type="protein sequence ID" value="GEO83991.1"/>
    <property type="molecule type" value="Genomic_DNA"/>
</dbReference>
<feature type="compositionally biased region" description="Basic residues" evidence="1">
    <location>
        <begin position="46"/>
        <end position="68"/>
    </location>
</feature>
<protein>
    <submittedName>
        <fullName evidence="2">Uncharacterized protein</fullName>
    </submittedName>
</protein>
<name>A0A512HEW4_9HYPH</name>
<gene>
    <name evidence="2" type="ORF">RNA01_09230</name>
</gene>
<proteinExistence type="predicted"/>
<feature type="region of interest" description="Disordered" evidence="1">
    <location>
        <begin position="46"/>
        <end position="79"/>
    </location>
</feature>
<dbReference type="Proteomes" id="UP000321717">
    <property type="component" value="Unassembled WGS sequence"/>
</dbReference>
<evidence type="ECO:0000313" key="3">
    <source>
        <dbReference type="Proteomes" id="UP000321717"/>
    </source>
</evidence>
<reference evidence="2 3" key="1">
    <citation type="submission" date="2019-07" db="EMBL/GenBank/DDBJ databases">
        <title>Whole genome shotgun sequence of Rhizobium naphthalenivorans NBRC 107585.</title>
        <authorList>
            <person name="Hosoyama A."/>
            <person name="Uohara A."/>
            <person name="Ohji S."/>
            <person name="Ichikawa N."/>
        </authorList>
    </citation>
    <scope>NUCLEOTIDE SEQUENCE [LARGE SCALE GENOMIC DNA]</scope>
    <source>
        <strain evidence="2 3">NBRC 107585</strain>
    </source>
</reference>
<comment type="caution">
    <text evidence="2">The sequence shown here is derived from an EMBL/GenBank/DDBJ whole genome shotgun (WGS) entry which is preliminary data.</text>
</comment>
<evidence type="ECO:0000256" key="1">
    <source>
        <dbReference type="SAM" id="MobiDB-lite"/>
    </source>
</evidence>
<keyword evidence="3" id="KW-1185">Reference proteome</keyword>
<accession>A0A512HEW4</accession>
<evidence type="ECO:0000313" key="2">
    <source>
        <dbReference type="EMBL" id="GEO83991.1"/>
    </source>
</evidence>
<sequence length="114" mass="13006">MRPAPAKCRQPIKAFRISVAVPEAEDPPEQGLAAHDQKRLARIIQRKLHPQHKQRQKNSTKPVLRRLPRSPLDKRMQHLGDQSLERRLLVVKIVVGGPVIRSPQRMMSHTVTAP</sequence>